<feature type="domain" description="OmpR/PhoB-type" evidence="9">
    <location>
        <begin position="124"/>
        <end position="223"/>
    </location>
</feature>
<keyword evidence="3" id="KW-0805">Transcription regulation</keyword>
<dbReference type="GO" id="GO:0000976">
    <property type="term" value="F:transcription cis-regulatory region binding"/>
    <property type="evidence" value="ECO:0007669"/>
    <property type="project" value="TreeGrafter"/>
</dbReference>
<evidence type="ECO:0000313" key="10">
    <source>
        <dbReference type="EMBL" id="EIC01560.1"/>
    </source>
</evidence>
<dbReference type="PATRIC" id="fig|907348.3.peg.1811"/>
<sequence length="226" mass="25372">MRILLVEDEEGMSQALVEIFKKNKIGVDAVLNGIDGLKYAESEGYDAIILDIMLPGIDGITILKKLREAKNNVPVLLLTARDEVSDKVAGLDAGADDYLTKPFSTDELLARVRALTRRKGEIKDDSITFGDLTLSKKNCELQSSEGKAIKLSLKEFQILDLLFENPHQIITKEQIINKIWGNDSNAEYNNVEVYISFIRNKIENLKVTVRIRTARGIGYSLEDETR</sequence>
<dbReference type="CDD" id="cd17625">
    <property type="entry name" value="REC_OmpR_DrrD-like"/>
    <property type="match status" value="1"/>
</dbReference>
<evidence type="ECO:0000256" key="2">
    <source>
        <dbReference type="ARBA" id="ARBA00023012"/>
    </source>
</evidence>
<dbReference type="Proteomes" id="UP000003571">
    <property type="component" value="Unassembled WGS sequence"/>
</dbReference>
<evidence type="ECO:0000259" key="9">
    <source>
        <dbReference type="PROSITE" id="PS51755"/>
    </source>
</evidence>
<comment type="caution">
    <text evidence="10">The sequence shown here is derived from an EMBL/GenBank/DDBJ whole genome shotgun (WGS) entry which is preliminary data.</text>
</comment>
<dbReference type="PANTHER" id="PTHR48111:SF22">
    <property type="entry name" value="REGULATOR OF RPOS"/>
    <property type="match status" value="1"/>
</dbReference>
<protein>
    <submittedName>
        <fullName evidence="10">Two component transcriptional regulator, winged helix family</fullName>
    </submittedName>
</protein>
<dbReference type="OrthoDB" id="341603at2"/>
<dbReference type="Pfam" id="PF00072">
    <property type="entry name" value="Response_reg"/>
    <property type="match status" value="1"/>
</dbReference>
<dbReference type="CDD" id="cd00383">
    <property type="entry name" value="trans_reg_C"/>
    <property type="match status" value="1"/>
</dbReference>
<dbReference type="STRING" id="907348.TresaDRAFT_1169"/>
<dbReference type="InterPro" id="IPR036388">
    <property type="entry name" value="WH-like_DNA-bd_sf"/>
</dbReference>
<dbReference type="PROSITE" id="PS51755">
    <property type="entry name" value="OMPR_PHOB"/>
    <property type="match status" value="1"/>
</dbReference>
<keyword evidence="2" id="KW-0902">Two-component regulatory system</keyword>
<dbReference type="PROSITE" id="PS50110">
    <property type="entry name" value="RESPONSE_REGULATORY"/>
    <property type="match status" value="1"/>
</dbReference>
<dbReference type="InterPro" id="IPR016032">
    <property type="entry name" value="Sig_transdc_resp-reg_C-effctor"/>
</dbReference>
<evidence type="ECO:0000256" key="5">
    <source>
        <dbReference type="ARBA" id="ARBA00023163"/>
    </source>
</evidence>
<accession>H7ELL9</accession>
<dbReference type="GO" id="GO:0006355">
    <property type="term" value="P:regulation of DNA-templated transcription"/>
    <property type="evidence" value="ECO:0007669"/>
    <property type="project" value="InterPro"/>
</dbReference>
<keyword evidence="4 7" id="KW-0238">DNA-binding</keyword>
<dbReference type="SMART" id="SM00448">
    <property type="entry name" value="REC"/>
    <property type="match status" value="1"/>
</dbReference>
<dbReference type="AlphaFoldDB" id="H7ELL9"/>
<dbReference type="Gene3D" id="6.10.250.690">
    <property type="match status" value="1"/>
</dbReference>
<proteinExistence type="predicted"/>
<dbReference type="EMBL" id="AGRW01000049">
    <property type="protein sequence ID" value="EIC01560.1"/>
    <property type="molecule type" value="Genomic_DNA"/>
</dbReference>
<dbReference type="SUPFAM" id="SSF52172">
    <property type="entry name" value="CheY-like"/>
    <property type="match status" value="1"/>
</dbReference>
<reference evidence="10 11" key="1">
    <citation type="submission" date="2011-09" db="EMBL/GenBank/DDBJ databases">
        <title>The draft genome of Treponema saccharophilum DSM 2985.</title>
        <authorList>
            <consortium name="US DOE Joint Genome Institute (JGI-PGF)"/>
            <person name="Lucas S."/>
            <person name="Copeland A."/>
            <person name="Lapidus A."/>
            <person name="Glavina del Rio T."/>
            <person name="Dalin E."/>
            <person name="Tice H."/>
            <person name="Bruce D."/>
            <person name="Goodwin L."/>
            <person name="Pitluck S."/>
            <person name="Peters L."/>
            <person name="Kyrpides N."/>
            <person name="Mavromatis K."/>
            <person name="Ivanova N."/>
            <person name="Markowitz V."/>
            <person name="Cheng J.-F."/>
            <person name="Hugenholtz P."/>
            <person name="Woyke T."/>
            <person name="Wu D."/>
            <person name="Gronow S."/>
            <person name="Wellnitz S."/>
            <person name="Brambilla E."/>
            <person name="Klenk H.-P."/>
            <person name="Eisen J.A."/>
        </authorList>
    </citation>
    <scope>NUCLEOTIDE SEQUENCE [LARGE SCALE GENOMIC DNA]</scope>
    <source>
        <strain evidence="10 11">DSM 2985</strain>
    </source>
</reference>
<keyword evidence="1 6" id="KW-0597">Phosphoprotein</keyword>
<dbReference type="Gene3D" id="3.40.50.2300">
    <property type="match status" value="1"/>
</dbReference>
<keyword evidence="5" id="KW-0804">Transcription</keyword>
<dbReference type="GO" id="GO:0000156">
    <property type="term" value="F:phosphorelay response regulator activity"/>
    <property type="evidence" value="ECO:0007669"/>
    <property type="project" value="TreeGrafter"/>
</dbReference>
<evidence type="ECO:0000256" key="1">
    <source>
        <dbReference type="ARBA" id="ARBA00022553"/>
    </source>
</evidence>
<dbReference type="SMART" id="SM00862">
    <property type="entry name" value="Trans_reg_C"/>
    <property type="match status" value="1"/>
</dbReference>
<evidence type="ECO:0000313" key="11">
    <source>
        <dbReference type="Proteomes" id="UP000003571"/>
    </source>
</evidence>
<feature type="domain" description="Response regulatory" evidence="8">
    <location>
        <begin position="2"/>
        <end position="116"/>
    </location>
</feature>
<evidence type="ECO:0000256" key="6">
    <source>
        <dbReference type="PROSITE-ProRule" id="PRU00169"/>
    </source>
</evidence>
<evidence type="ECO:0000259" key="8">
    <source>
        <dbReference type="PROSITE" id="PS50110"/>
    </source>
</evidence>
<evidence type="ECO:0000256" key="4">
    <source>
        <dbReference type="ARBA" id="ARBA00023125"/>
    </source>
</evidence>
<dbReference type="Pfam" id="PF00486">
    <property type="entry name" value="Trans_reg_C"/>
    <property type="match status" value="1"/>
</dbReference>
<dbReference type="InterPro" id="IPR001867">
    <property type="entry name" value="OmpR/PhoB-type_DNA-bd"/>
</dbReference>
<dbReference type="RefSeq" id="WP_002704881.1">
    <property type="nucleotide sequence ID" value="NZ_AGRW01000049.1"/>
</dbReference>
<dbReference type="Gene3D" id="1.10.10.10">
    <property type="entry name" value="Winged helix-like DNA-binding domain superfamily/Winged helix DNA-binding domain"/>
    <property type="match status" value="1"/>
</dbReference>
<gene>
    <name evidence="10" type="ORF">TresaDRAFT_1169</name>
</gene>
<feature type="DNA-binding region" description="OmpR/PhoB-type" evidence="7">
    <location>
        <begin position="124"/>
        <end position="223"/>
    </location>
</feature>
<dbReference type="InterPro" id="IPR011006">
    <property type="entry name" value="CheY-like_superfamily"/>
</dbReference>
<dbReference type="GO" id="GO:0005829">
    <property type="term" value="C:cytosol"/>
    <property type="evidence" value="ECO:0007669"/>
    <property type="project" value="TreeGrafter"/>
</dbReference>
<dbReference type="eggNOG" id="COG0745">
    <property type="taxonomic scope" value="Bacteria"/>
</dbReference>
<dbReference type="GO" id="GO:0032993">
    <property type="term" value="C:protein-DNA complex"/>
    <property type="evidence" value="ECO:0007669"/>
    <property type="project" value="TreeGrafter"/>
</dbReference>
<dbReference type="SUPFAM" id="SSF46894">
    <property type="entry name" value="C-terminal effector domain of the bipartite response regulators"/>
    <property type="match status" value="1"/>
</dbReference>
<dbReference type="InterPro" id="IPR039420">
    <property type="entry name" value="WalR-like"/>
</dbReference>
<feature type="modified residue" description="4-aspartylphosphate" evidence="6">
    <location>
        <position position="51"/>
    </location>
</feature>
<dbReference type="InterPro" id="IPR001789">
    <property type="entry name" value="Sig_transdc_resp-reg_receiver"/>
</dbReference>
<organism evidence="10 11">
    <name type="scientific">Treponema saccharophilum DSM 2985</name>
    <dbReference type="NCBI Taxonomy" id="907348"/>
    <lineage>
        <taxon>Bacteria</taxon>
        <taxon>Pseudomonadati</taxon>
        <taxon>Spirochaetota</taxon>
        <taxon>Spirochaetia</taxon>
        <taxon>Spirochaetales</taxon>
        <taxon>Treponemataceae</taxon>
        <taxon>Treponema</taxon>
    </lineage>
</organism>
<name>H7ELL9_9SPIR</name>
<keyword evidence="11" id="KW-1185">Reference proteome</keyword>
<evidence type="ECO:0000256" key="3">
    <source>
        <dbReference type="ARBA" id="ARBA00023015"/>
    </source>
</evidence>
<dbReference type="PANTHER" id="PTHR48111">
    <property type="entry name" value="REGULATOR OF RPOS"/>
    <property type="match status" value="1"/>
</dbReference>
<evidence type="ECO:0000256" key="7">
    <source>
        <dbReference type="PROSITE-ProRule" id="PRU01091"/>
    </source>
</evidence>